<feature type="transmembrane region" description="Helical" evidence="11">
    <location>
        <begin position="20"/>
        <end position="45"/>
    </location>
</feature>
<comment type="function">
    <text evidence="8">Required for corrinoid utilization. Probably part of the ABC transporter complex BtuCDF involved in cobalamin (vitamin B12) import. Probably involved in the translocation of the substrate across the membrane.</text>
</comment>
<evidence type="ECO:0000256" key="3">
    <source>
        <dbReference type="ARBA" id="ARBA00022448"/>
    </source>
</evidence>
<feature type="transmembrane region" description="Helical" evidence="11">
    <location>
        <begin position="292"/>
        <end position="312"/>
    </location>
</feature>
<organism evidence="12 13">
    <name type="scientific">Methanosarcina siciliae C2J</name>
    <dbReference type="NCBI Taxonomy" id="1434118"/>
    <lineage>
        <taxon>Archaea</taxon>
        <taxon>Methanobacteriati</taxon>
        <taxon>Methanobacteriota</taxon>
        <taxon>Stenosarchaea group</taxon>
        <taxon>Methanomicrobia</taxon>
        <taxon>Methanosarcinales</taxon>
        <taxon>Methanosarcinaceae</taxon>
        <taxon>Methanosarcina</taxon>
    </lineage>
</organism>
<dbReference type="GO" id="GO:0022857">
    <property type="term" value="F:transmembrane transporter activity"/>
    <property type="evidence" value="ECO:0007669"/>
    <property type="project" value="InterPro"/>
</dbReference>
<dbReference type="FunFam" id="1.10.3470.10:FF:000001">
    <property type="entry name" value="Vitamin B12 ABC transporter permease BtuC"/>
    <property type="match status" value="1"/>
</dbReference>
<evidence type="ECO:0000256" key="1">
    <source>
        <dbReference type="ARBA" id="ARBA00004651"/>
    </source>
</evidence>
<keyword evidence="4" id="KW-1003">Cell membrane</keyword>
<comment type="subunit">
    <text evidence="9">The complex is composed of two ATP-binding proteins (BtuD), two transmembrane proteins (BtuC) and a solute-binding protein (BtuF).</text>
</comment>
<evidence type="ECO:0000313" key="12">
    <source>
        <dbReference type="EMBL" id="AKB36751.1"/>
    </source>
</evidence>
<feature type="transmembrane region" description="Helical" evidence="11">
    <location>
        <begin position="131"/>
        <end position="154"/>
    </location>
</feature>
<dbReference type="RefSeq" id="WP_048182607.1">
    <property type="nucleotide sequence ID" value="NZ_CP009508.1"/>
</dbReference>
<dbReference type="Gene3D" id="1.10.3470.10">
    <property type="entry name" value="ABC transporter involved in vitamin B12 uptake, BtuC"/>
    <property type="match status" value="1"/>
</dbReference>
<evidence type="ECO:0000256" key="8">
    <source>
        <dbReference type="ARBA" id="ARBA00053891"/>
    </source>
</evidence>
<gene>
    <name evidence="12" type="ORF">MSSAC_2161</name>
</gene>
<evidence type="ECO:0000256" key="7">
    <source>
        <dbReference type="ARBA" id="ARBA00023136"/>
    </source>
</evidence>
<dbReference type="PANTHER" id="PTHR30472:SF25">
    <property type="entry name" value="ABC TRANSPORTER PERMEASE PROTEIN MJ0876-RELATED"/>
    <property type="match status" value="1"/>
</dbReference>
<keyword evidence="5 11" id="KW-0812">Transmembrane</keyword>
<dbReference type="Proteomes" id="UP000033123">
    <property type="component" value="Chromosome"/>
</dbReference>
<proteinExistence type="inferred from homology"/>
<keyword evidence="6 11" id="KW-1133">Transmembrane helix</keyword>
<keyword evidence="3" id="KW-0813">Transport</keyword>
<evidence type="ECO:0000256" key="9">
    <source>
        <dbReference type="ARBA" id="ARBA00064420"/>
    </source>
</evidence>
<dbReference type="GeneID" id="24871774"/>
<evidence type="ECO:0000256" key="11">
    <source>
        <dbReference type="SAM" id="Phobius"/>
    </source>
</evidence>
<feature type="transmembrane region" description="Helical" evidence="11">
    <location>
        <begin position="102"/>
        <end position="125"/>
    </location>
</feature>
<comment type="similarity">
    <text evidence="2">Belongs to the binding-protein-dependent transport system permease family. FecCD subfamily.</text>
</comment>
<feature type="transmembrane region" description="Helical" evidence="11">
    <location>
        <begin position="253"/>
        <end position="277"/>
    </location>
</feature>
<dbReference type="STRING" id="1434118.MSSAC_2161"/>
<evidence type="ECO:0000256" key="5">
    <source>
        <dbReference type="ARBA" id="ARBA00022692"/>
    </source>
</evidence>
<dbReference type="HOGENOM" id="CLU_013016_0_0_2"/>
<name>A0A0E3LD69_9EURY</name>
<feature type="transmembrane region" description="Helical" evidence="11">
    <location>
        <begin position="319"/>
        <end position="341"/>
    </location>
</feature>
<dbReference type="SUPFAM" id="SSF81345">
    <property type="entry name" value="ABC transporter involved in vitamin B12 uptake, BtuC"/>
    <property type="match status" value="1"/>
</dbReference>
<accession>A0A0E3LD69</accession>
<dbReference type="InterPro" id="IPR037294">
    <property type="entry name" value="ABC_BtuC-like"/>
</dbReference>
<feature type="transmembrane region" description="Helical" evidence="11">
    <location>
        <begin position="161"/>
        <end position="183"/>
    </location>
</feature>
<evidence type="ECO:0000256" key="4">
    <source>
        <dbReference type="ARBA" id="ARBA00022475"/>
    </source>
</evidence>
<dbReference type="GO" id="GO:0033214">
    <property type="term" value="P:siderophore-iron import into cell"/>
    <property type="evidence" value="ECO:0007669"/>
    <property type="project" value="TreeGrafter"/>
</dbReference>
<dbReference type="PATRIC" id="fig|1434118.4.peg.2767"/>
<dbReference type="Pfam" id="PF01032">
    <property type="entry name" value="FecCD"/>
    <property type="match status" value="1"/>
</dbReference>
<feature type="transmembrane region" description="Helical" evidence="11">
    <location>
        <begin position="203"/>
        <end position="224"/>
    </location>
</feature>
<evidence type="ECO:0000256" key="6">
    <source>
        <dbReference type="ARBA" id="ARBA00022989"/>
    </source>
</evidence>
<feature type="transmembrane region" description="Helical" evidence="11">
    <location>
        <begin position="73"/>
        <end position="90"/>
    </location>
</feature>
<dbReference type="EMBL" id="CP009508">
    <property type="protein sequence ID" value="AKB36751.1"/>
    <property type="molecule type" value="Genomic_DNA"/>
</dbReference>
<evidence type="ECO:0000313" key="13">
    <source>
        <dbReference type="Proteomes" id="UP000033123"/>
    </source>
</evidence>
<protein>
    <recommendedName>
        <fullName evidence="10">Cobalamin import system permease protein BtuC</fullName>
    </recommendedName>
</protein>
<evidence type="ECO:0000256" key="10">
    <source>
        <dbReference type="ARBA" id="ARBA00071366"/>
    </source>
</evidence>
<keyword evidence="7 11" id="KW-0472">Membrane</keyword>
<dbReference type="InterPro" id="IPR000522">
    <property type="entry name" value="ABC_transptr_permease_BtuC"/>
</dbReference>
<sequence>MKSANRELYNAIIKQKSLYLIYFTIAVFFAFLIDIAVGSASLSIYDVFSTIISPHLSNPNINVIVWDFRLPKALMAIIVGASLAVAGAEVQTILDNPLASPYTLGISAAAGFGASLAVVFGLGSIAFTGDVLVSISAFIFSFLAFSIICFIAKVKNASKEIIVLTGIALLFLFQALISLLEYLATDEQLQKIVFWLFGSFENASWSTVLICFVIFIIIIPLLAIDFWKLTALKLGDEKAKSLGIDVEKLRLKVIICVSILTASAVCFVGTIGFVGLVPPHIARILTGEDQRYFIPLSALLGSLFLSLASIGGKIICHKGVFPIGIATSMIGVPFFLSLILMKRSESF</sequence>
<dbReference type="CDD" id="cd06550">
    <property type="entry name" value="TM_ABC_iron-siderophores_like"/>
    <property type="match status" value="1"/>
</dbReference>
<dbReference type="GO" id="GO:0005886">
    <property type="term" value="C:plasma membrane"/>
    <property type="evidence" value="ECO:0007669"/>
    <property type="project" value="UniProtKB-SubCell"/>
</dbReference>
<evidence type="ECO:0000256" key="2">
    <source>
        <dbReference type="ARBA" id="ARBA00007935"/>
    </source>
</evidence>
<comment type="subcellular location">
    <subcellularLocation>
        <location evidence="1">Cell membrane</location>
        <topology evidence="1">Multi-pass membrane protein</topology>
    </subcellularLocation>
</comment>
<dbReference type="PANTHER" id="PTHR30472">
    <property type="entry name" value="FERRIC ENTEROBACTIN TRANSPORT SYSTEM PERMEASE PROTEIN"/>
    <property type="match status" value="1"/>
</dbReference>
<dbReference type="AlphaFoldDB" id="A0A0E3LD69"/>
<dbReference type="KEGG" id="msj:MSSAC_2161"/>
<reference evidence="12 13" key="1">
    <citation type="submission" date="2014-07" db="EMBL/GenBank/DDBJ databases">
        <title>Methanogenic archaea and the global carbon cycle.</title>
        <authorList>
            <person name="Henriksen J.R."/>
            <person name="Luke J."/>
            <person name="Reinhart S."/>
            <person name="Benedict M.N."/>
            <person name="Youngblut N.D."/>
            <person name="Metcalf M.E."/>
            <person name="Whitaker R.J."/>
            <person name="Metcalf W.W."/>
        </authorList>
    </citation>
    <scope>NUCLEOTIDE SEQUENCE [LARGE SCALE GENOMIC DNA]</scope>
    <source>
        <strain evidence="12 13">C2J</strain>
    </source>
</reference>